<dbReference type="InterPro" id="IPR018197">
    <property type="entry name" value="Glycerate_kinase_RE-like"/>
</dbReference>
<dbReference type="NCBIfam" id="TIGR00045">
    <property type="entry name" value="glycerate kinase"/>
    <property type="match status" value="1"/>
</dbReference>
<dbReference type="PIRSF" id="PIRSF006078">
    <property type="entry name" value="GlxK"/>
    <property type="match status" value="1"/>
</dbReference>
<keyword evidence="3 4" id="KW-0418">Kinase</keyword>
<organism evidence="5 6">
    <name type="scientific">Heyndrickxia acidicola</name>
    <dbReference type="NCBI Taxonomy" id="209389"/>
    <lineage>
        <taxon>Bacteria</taxon>
        <taxon>Bacillati</taxon>
        <taxon>Bacillota</taxon>
        <taxon>Bacilli</taxon>
        <taxon>Bacillales</taxon>
        <taxon>Bacillaceae</taxon>
        <taxon>Heyndrickxia</taxon>
    </lineage>
</organism>
<gene>
    <name evidence="5" type="ORF">P4T90_21190</name>
</gene>
<dbReference type="Gene3D" id="3.90.1510.10">
    <property type="entry name" value="Glycerate kinase, domain 2"/>
    <property type="match status" value="1"/>
</dbReference>
<comment type="caution">
    <text evidence="5">The sequence shown here is derived from an EMBL/GenBank/DDBJ whole genome shotgun (WGS) entry which is preliminary data.</text>
</comment>
<protein>
    <submittedName>
        <fullName evidence="5">Glycerate kinase</fullName>
    </submittedName>
</protein>
<dbReference type="Pfam" id="PF02595">
    <property type="entry name" value="Gly_kinase"/>
    <property type="match status" value="1"/>
</dbReference>
<comment type="similarity">
    <text evidence="1 4">Belongs to the glycerate kinase type-1 family.</text>
</comment>
<evidence type="ECO:0000313" key="6">
    <source>
        <dbReference type="Proteomes" id="UP001341444"/>
    </source>
</evidence>
<evidence type="ECO:0000256" key="4">
    <source>
        <dbReference type="PIRNR" id="PIRNR006078"/>
    </source>
</evidence>
<dbReference type="InterPro" id="IPR004381">
    <property type="entry name" value="Glycerate_kinase"/>
</dbReference>
<dbReference type="InterPro" id="IPR036129">
    <property type="entry name" value="Glycerate_kinase_sf"/>
</dbReference>
<sequence>MKVIVAMDSFKGSLTALEACTAFEKGMKKVFSNIEIVKVPIADGGEGTVQSLVDATRGRMVFEQVTGPLGDKVDAFYGILGDGKTAVIEMAAASGLPLVPKEKRNPLVTTTYGTGELIKKALDQGCQEFYLGVGGSATNDGGMGMAQALGIKFLDREGRDIGFGGGSLKNLYRIDMSNRDTRLEETKITVLCDVDNPLCGEQGASYVFGPQKGASQVMVQELDKGLRHFAEIIKRDLRKDILEVKGAGAAGGLGGGFIAFFDSVLKSGIEVVIEKSKLSETIQGSDLVITGEGKIDGQTIHGKTPIGVAKVAQRWGIPVIAVVGGIGQGAEAVHNHGIDAVFSIVPAPMSLEEAMNPSQAAQLMKRSAEEISRLIRIIK</sequence>
<dbReference type="InterPro" id="IPR018193">
    <property type="entry name" value="Glyc_kinase_flavodox-like_fold"/>
</dbReference>
<evidence type="ECO:0000256" key="3">
    <source>
        <dbReference type="ARBA" id="ARBA00022777"/>
    </source>
</evidence>
<dbReference type="Proteomes" id="UP001341444">
    <property type="component" value="Unassembled WGS sequence"/>
</dbReference>
<evidence type="ECO:0000313" key="5">
    <source>
        <dbReference type="EMBL" id="MED1205554.1"/>
    </source>
</evidence>
<proteinExistence type="inferred from homology"/>
<dbReference type="GO" id="GO:0016301">
    <property type="term" value="F:kinase activity"/>
    <property type="evidence" value="ECO:0007669"/>
    <property type="project" value="UniProtKB-KW"/>
</dbReference>
<dbReference type="PANTHER" id="PTHR21599:SF0">
    <property type="entry name" value="GLYCERATE KINASE"/>
    <property type="match status" value="1"/>
</dbReference>
<reference evidence="5 6" key="1">
    <citation type="submission" date="2023-03" db="EMBL/GenBank/DDBJ databases">
        <title>Bacillus Genome Sequencing.</title>
        <authorList>
            <person name="Dunlap C."/>
        </authorList>
    </citation>
    <scope>NUCLEOTIDE SEQUENCE [LARGE SCALE GENOMIC DNA]</scope>
    <source>
        <strain evidence="5 6">B-23453</strain>
    </source>
</reference>
<dbReference type="Gene3D" id="3.40.50.10350">
    <property type="entry name" value="Glycerate kinase, domain 1"/>
    <property type="match status" value="1"/>
</dbReference>
<name>A0ABU6MM30_9BACI</name>
<keyword evidence="6" id="KW-1185">Reference proteome</keyword>
<dbReference type="RefSeq" id="WP_066265322.1">
    <property type="nucleotide sequence ID" value="NZ_JARMAB010000037.1"/>
</dbReference>
<keyword evidence="2 4" id="KW-0808">Transferase</keyword>
<accession>A0ABU6MM30</accession>
<dbReference type="EMBL" id="JARMAB010000037">
    <property type="protein sequence ID" value="MED1205554.1"/>
    <property type="molecule type" value="Genomic_DNA"/>
</dbReference>
<dbReference type="SUPFAM" id="SSF110738">
    <property type="entry name" value="Glycerate kinase I"/>
    <property type="match status" value="1"/>
</dbReference>
<evidence type="ECO:0000256" key="2">
    <source>
        <dbReference type="ARBA" id="ARBA00022679"/>
    </source>
</evidence>
<dbReference type="PANTHER" id="PTHR21599">
    <property type="entry name" value="GLYCERATE KINASE"/>
    <property type="match status" value="1"/>
</dbReference>
<evidence type="ECO:0000256" key="1">
    <source>
        <dbReference type="ARBA" id="ARBA00006284"/>
    </source>
</evidence>